<accession>A0ACC2EHI0</accession>
<name>A0ACC2EHI0_DIPCM</name>
<comment type="caution">
    <text evidence="1">The sequence shown here is derived from an EMBL/GenBank/DDBJ whole genome shotgun (WGS) entry which is preliminary data.</text>
</comment>
<sequence>MAPFLPCPGPLSLFDSPAPLSIVPLYKRMKKKKTIQFHHCFFLELRFFPADSHPQCSSRPAGTSKQIASLCTEPLTTSYLLPKSANSSRSSVYAPPGGISSSLNQQAHSSIADNHSLKQGSFFYPQAPAPLNIGVGGTGYRAGYSAGPKQEEVHFNDALQVLLDNTKGTPHSNEQGASNIAEVLSRGLEWPTWSELVPEEGSIGTCWTDLLCTYTGDNPDLHMISQTKKYSTAGLVAQFSQVREHPLRGGSYSPVSPCASGSAALAKQRLRWTPELHDRFIEAVNKLGGAEKATPKGVLKMMDVQNLTIYHVKSHLQKYRLAKYIPDSPEGKTERKRNSSENITALDPDMVTEALRLQMEVQKRLHEQLEVQRHLQLRIEAQGKYLQQMFEQQQKSVGMIGSSFTTVEKTTTFCPGDPPLSLDFASPEIGGCGQTVGTSLSSDGHGASALKNFSRQSQSQNSNDGLNSNVPNQSPHITMKKIKLDCRPSTQQEHEKQEDLDQPQSQFLGYRADGTDTPASERSNCCLTVQAMPDFFGQYSEQEQLEDVPKIISVQLNGEPTLFPRQHLVHASQHSENSVSISSSSFQPLALGDLLSFEQRQESQTPSTSFQQASNRTSSFKQPSNPVHAHCTETNAARHQRTQEDSTTVGSASVKFYS</sequence>
<protein>
    <submittedName>
        <fullName evidence="1">Uncharacterized protein</fullName>
    </submittedName>
</protein>
<dbReference type="Proteomes" id="UP001162992">
    <property type="component" value="Chromosome 2"/>
</dbReference>
<dbReference type="EMBL" id="CM055093">
    <property type="protein sequence ID" value="KAJ7565961.1"/>
    <property type="molecule type" value="Genomic_DNA"/>
</dbReference>
<reference evidence="2" key="1">
    <citation type="journal article" date="2024" name="Proc. Natl. Acad. Sci. U.S.A.">
        <title>Extraordinary preservation of gene collinearity over three hundred million years revealed in homosporous lycophytes.</title>
        <authorList>
            <person name="Li C."/>
            <person name="Wickell D."/>
            <person name="Kuo L.Y."/>
            <person name="Chen X."/>
            <person name="Nie B."/>
            <person name="Liao X."/>
            <person name="Peng D."/>
            <person name="Ji J."/>
            <person name="Jenkins J."/>
            <person name="Williams M."/>
            <person name="Shu S."/>
            <person name="Plott C."/>
            <person name="Barry K."/>
            <person name="Rajasekar S."/>
            <person name="Grimwood J."/>
            <person name="Han X."/>
            <person name="Sun S."/>
            <person name="Hou Z."/>
            <person name="He W."/>
            <person name="Dai G."/>
            <person name="Sun C."/>
            <person name="Schmutz J."/>
            <person name="Leebens-Mack J.H."/>
            <person name="Li F.W."/>
            <person name="Wang L."/>
        </authorList>
    </citation>
    <scope>NUCLEOTIDE SEQUENCE [LARGE SCALE GENOMIC DNA]</scope>
    <source>
        <strain evidence="2">cv. PW_Plant_1</strain>
    </source>
</reference>
<proteinExistence type="predicted"/>
<evidence type="ECO:0000313" key="2">
    <source>
        <dbReference type="Proteomes" id="UP001162992"/>
    </source>
</evidence>
<evidence type="ECO:0000313" key="1">
    <source>
        <dbReference type="EMBL" id="KAJ7565961.1"/>
    </source>
</evidence>
<gene>
    <name evidence="1" type="ORF">O6H91_02G082900</name>
</gene>
<keyword evidence="2" id="KW-1185">Reference proteome</keyword>
<organism evidence="1 2">
    <name type="scientific">Diphasiastrum complanatum</name>
    <name type="common">Issler's clubmoss</name>
    <name type="synonym">Lycopodium complanatum</name>
    <dbReference type="NCBI Taxonomy" id="34168"/>
    <lineage>
        <taxon>Eukaryota</taxon>
        <taxon>Viridiplantae</taxon>
        <taxon>Streptophyta</taxon>
        <taxon>Embryophyta</taxon>
        <taxon>Tracheophyta</taxon>
        <taxon>Lycopodiopsida</taxon>
        <taxon>Lycopodiales</taxon>
        <taxon>Lycopodiaceae</taxon>
        <taxon>Lycopodioideae</taxon>
        <taxon>Diphasiastrum</taxon>
    </lineage>
</organism>